<reference evidence="2 3" key="1">
    <citation type="journal article" date="2016" name="Nat. Commun.">
        <title>Extremotolerant tardigrade genome and improved radiotolerance of human cultured cells by tardigrade-unique protein.</title>
        <authorList>
            <person name="Hashimoto T."/>
            <person name="Horikawa D.D."/>
            <person name="Saito Y."/>
            <person name="Kuwahara H."/>
            <person name="Kozuka-Hata H."/>
            <person name="Shin-I T."/>
            <person name="Minakuchi Y."/>
            <person name="Ohishi K."/>
            <person name="Motoyama A."/>
            <person name="Aizu T."/>
            <person name="Enomoto A."/>
            <person name="Kondo K."/>
            <person name="Tanaka S."/>
            <person name="Hara Y."/>
            <person name="Koshikawa S."/>
            <person name="Sagara H."/>
            <person name="Miura T."/>
            <person name="Yokobori S."/>
            <person name="Miyagawa K."/>
            <person name="Suzuki Y."/>
            <person name="Kubo T."/>
            <person name="Oyama M."/>
            <person name="Kohara Y."/>
            <person name="Fujiyama A."/>
            <person name="Arakawa K."/>
            <person name="Katayama T."/>
            <person name="Toyoda A."/>
            <person name="Kunieda T."/>
        </authorList>
    </citation>
    <scope>NUCLEOTIDE SEQUENCE [LARGE SCALE GENOMIC DNA]</scope>
    <source>
        <strain evidence="2 3">YOKOZUNA-1</strain>
    </source>
</reference>
<feature type="region of interest" description="Disordered" evidence="1">
    <location>
        <begin position="1"/>
        <end position="53"/>
    </location>
</feature>
<feature type="compositionally biased region" description="Low complexity" evidence="1">
    <location>
        <begin position="28"/>
        <end position="47"/>
    </location>
</feature>
<organism evidence="2 3">
    <name type="scientific">Ramazzottius varieornatus</name>
    <name type="common">Water bear</name>
    <name type="synonym">Tardigrade</name>
    <dbReference type="NCBI Taxonomy" id="947166"/>
    <lineage>
        <taxon>Eukaryota</taxon>
        <taxon>Metazoa</taxon>
        <taxon>Ecdysozoa</taxon>
        <taxon>Tardigrada</taxon>
        <taxon>Eutardigrada</taxon>
        <taxon>Parachela</taxon>
        <taxon>Hypsibioidea</taxon>
        <taxon>Ramazzottiidae</taxon>
        <taxon>Ramazzottius</taxon>
    </lineage>
</organism>
<evidence type="ECO:0000256" key="1">
    <source>
        <dbReference type="SAM" id="MobiDB-lite"/>
    </source>
</evidence>
<gene>
    <name evidence="2" type="primary">RvY_04582</name>
    <name evidence="2" type="synonym">RvY_04582.1</name>
    <name evidence="2" type="ORF">RvY_04582-1</name>
</gene>
<dbReference type="AlphaFoldDB" id="A0A1D1USR2"/>
<sequence length="118" mass="12597">MVTSSPSSAQAATPPSSCSRERSFKVISSPTGSSCSSSRTCATGATTPNEPSQTSFIWTRTPCRSGLSGSVKLTVHNRNQLIQLGGPGRIVYIDEASTLLHCSFLVYGFWIFSKYLLG</sequence>
<feature type="compositionally biased region" description="Low complexity" evidence="1">
    <location>
        <begin position="1"/>
        <end position="18"/>
    </location>
</feature>
<evidence type="ECO:0000313" key="2">
    <source>
        <dbReference type="EMBL" id="GAU92511.1"/>
    </source>
</evidence>
<evidence type="ECO:0000313" key="3">
    <source>
        <dbReference type="Proteomes" id="UP000186922"/>
    </source>
</evidence>
<protein>
    <submittedName>
        <fullName evidence="2">Uncharacterized protein</fullName>
    </submittedName>
</protein>
<comment type="caution">
    <text evidence="2">The sequence shown here is derived from an EMBL/GenBank/DDBJ whole genome shotgun (WGS) entry which is preliminary data.</text>
</comment>
<name>A0A1D1USR2_RAMVA</name>
<accession>A0A1D1USR2</accession>
<dbReference type="Proteomes" id="UP000186922">
    <property type="component" value="Unassembled WGS sequence"/>
</dbReference>
<dbReference type="EMBL" id="BDGG01000002">
    <property type="protein sequence ID" value="GAU92511.1"/>
    <property type="molecule type" value="Genomic_DNA"/>
</dbReference>
<keyword evidence="3" id="KW-1185">Reference proteome</keyword>
<proteinExistence type="predicted"/>